<dbReference type="PROSITE" id="PS50932">
    <property type="entry name" value="HTH_LACI_2"/>
    <property type="match status" value="1"/>
</dbReference>
<dbReference type="RefSeq" id="WP_386757204.1">
    <property type="nucleotide sequence ID" value="NZ_JBHRXK010000001.1"/>
</dbReference>
<dbReference type="Gene3D" id="3.40.50.2300">
    <property type="match status" value="2"/>
</dbReference>
<dbReference type="PANTHER" id="PTHR30146:SF153">
    <property type="entry name" value="LACTOSE OPERON REPRESSOR"/>
    <property type="match status" value="1"/>
</dbReference>
<reference evidence="6" key="1">
    <citation type="journal article" date="2019" name="Int. J. Syst. Evol. Microbiol.">
        <title>The Global Catalogue of Microorganisms (GCM) 10K type strain sequencing project: providing services to taxonomists for standard genome sequencing and annotation.</title>
        <authorList>
            <consortium name="The Broad Institute Genomics Platform"/>
            <consortium name="The Broad Institute Genome Sequencing Center for Infectious Disease"/>
            <person name="Wu L."/>
            <person name="Ma J."/>
        </authorList>
    </citation>
    <scope>NUCLEOTIDE SEQUENCE [LARGE SCALE GENOMIC DNA]</scope>
    <source>
        <strain evidence="6">KCTC 42875</strain>
    </source>
</reference>
<accession>A0ABV7RNU0</accession>
<dbReference type="CDD" id="cd01392">
    <property type="entry name" value="HTH_LacI"/>
    <property type="match status" value="1"/>
</dbReference>
<dbReference type="CDD" id="cd01545">
    <property type="entry name" value="PBP1_SalR"/>
    <property type="match status" value="1"/>
</dbReference>
<dbReference type="InterPro" id="IPR010982">
    <property type="entry name" value="Lambda_DNA-bd_dom_sf"/>
</dbReference>
<evidence type="ECO:0000256" key="2">
    <source>
        <dbReference type="ARBA" id="ARBA00023125"/>
    </source>
</evidence>
<proteinExistence type="predicted"/>
<dbReference type="GO" id="GO:0003677">
    <property type="term" value="F:DNA binding"/>
    <property type="evidence" value="ECO:0007669"/>
    <property type="project" value="UniProtKB-KW"/>
</dbReference>
<dbReference type="SMART" id="SM00354">
    <property type="entry name" value="HTH_LACI"/>
    <property type="match status" value="1"/>
</dbReference>
<keyword evidence="2 5" id="KW-0238">DNA-binding</keyword>
<gene>
    <name evidence="5" type="ORF">ACFOLC_02525</name>
</gene>
<name>A0ABV7RNU0_9GAMM</name>
<dbReference type="Pfam" id="PF00356">
    <property type="entry name" value="LacI"/>
    <property type="match status" value="1"/>
</dbReference>
<dbReference type="PANTHER" id="PTHR30146">
    <property type="entry name" value="LACI-RELATED TRANSCRIPTIONAL REPRESSOR"/>
    <property type="match status" value="1"/>
</dbReference>
<dbReference type="EMBL" id="JBHRXK010000001">
    <property type="protein sequence ID" value="MFC3549883.1"/>
    <property type="molecule type" value="Genomic_DNA"/>
</dbReference>
<dbReference type="SUPFAM" id="SSF53822">
    <property type="entry name" value="Periplasmic binding protein-like I"/>
    <property type="match status" value="1"/>
</dbReference>
<dbReference type="InterPro" id="IPR000843">
    <property type="entry name" value="HTH_LacI"/>
</dbReference>
<dbReference type="SUPFAM" id="SSF47413">
    <property type="entry name" value="lambda repressor-like DNA-binding domains"/>
    <property type="match status" value="1"/>
</dbReference>
<dbReference type="Gene3D" id="1.10.260.40">
    <property type="entry name" value="lambda repressor-like DNA-binding domains"/>
    <property type="match status" value="1"/>
</dbReference>
<keyword evidence="6" id="KW-1185">Reference proteome</keyword>
<dbReference type="InterPro" id="IPR028082">
    <property type="entry name" value="Peripla_BP_I"/>
</dbReference>
<dbReference type="Pfam" id="PF13377">
    <property type="entry name" value="Peripla_BP_3"/>
    <property type="match status" value="1"/>
</dbReference>
<evidence type="ECO:0000259" key="4">
    <source>
        <dbReference type="PROSITE" id="PS50932"/>
    </source>
</evidence>
<keyword evidence="3" id="KW-0804">Transcription</keyword>
<dbReference type="Proteomes" id="UP001595740">
    <property type="component" value="Unassembled WGS sequence"/>
</dbReference>
<organism evidence="5 6">
    <name type="scientific">Lysobacter cavernae</name>
    <dbReference type="NCBI Taxonomy" id="1685901"/>
    <lineage>
        <taxon>Bacteria</taxon>
        <taxon>Pseudomonadati</taxon>
        <taxon>Pseudomonadota</taxon>
        <taxon>Gammaproteobacteria</taxon>
        <taxon>Lysobacterales</taxon>
        <taxon>Lysobacteraceae</taxon>
        <taxon>Lysobacter</taxon>
    </lineage>
</organism>
<dbReference type="InterPro" id="IPR046335">
    <property type="entry name" value="LacI/GalR-like_sensor"/>
</dbReference>
<protein>
    <submittedName>
        <fullName evidence="5">LacI family DNA-binding transcriptional regulator</fullName>
    </submittedName>
</protein>
<comment type="caution">
    <text evidence="5">The sequence shown here is derived from an EMBL/GenBank/DDBJ whole genome shotgun (WGS) entry which is preliminary data.</text>
</comment>
<feature type="domain" description="HTH lacI-type" evidence="4">
    <location>
        <begin position="15"/>
        <end position="69"/>
    </location>
</feature>
<sequence length="355" mass="38176">MEKPKKSIRRKGHAVTIDEVAALANVSPMTVSRVVNGQGKVRDATRERVMRAVRELGYTPNLAASALATAQNTRIALIYTNPSSAYLRELLVGALHGAARTATQLVIDTWENLNAEAQRSAARALTKSVAGAILPPPLCESKAVVAELISGGIPVVAIASARFNQEISCVRIDDFRASQEITEHLIALGHTRIGYIKGHPNQTASARRFEGFQAALNAAGIALDTALVQQGYFSYRSGLEAAEKLLSHRRPPTAIFASNDDMAAAVVSVAHRRGLDVPRDLSVVGFDDTSAATTVWPELTTIQQPIASMADSAIDVLLRDIRRKDRSARMLADHVVAHKLISRDSVAPPKRVSTS</sequence>
<keyword evidence="1" id="KW-0805">Transcription regulation</keyword>
<evidence type="ECO:0000256" key="1">
    <source>
        <dbReference type="ARBA" id="ARBA00023015"/>
    </source>
</evidence>
<evidence type="ECO:0000313" key="5">
    <source>
        <dbReference type="EMBL" id="MFC3549883.1"/>
    </source>
</evidence>
<dbReference type="PROSITE" id="PS00356">
    <property type="entry name" value="HTH_LACI_1"/>
    <property type="match status" value="1"/>
</dbReference>
<evidence type="ECO:0000256" key="3">
    <source>
        <dbReference type="ARBA" id="ARBA00023163"/>
    </source>
</evidence>
<evidence type="ECO:0000313" key="6">
    <source>
        <dbReference type="Proteomes" id="UP001595740"/>
    </source>
</evidence>